<comment type="cofactor">
    <cofactor evidence="13">
        <name>Mg(2+)</name>
        <dbReference type="ChEBI" id="CHEBI:18420"/>
    </cofactor>
</comment>
<organism evidence="14 15">
    <name type="scientific">Acrocarpospora pleiomorpha</name>
    <dbReference type="NCBI Taxonomy" id="90975"/>
    <lineage>
        <taxon>Bacteria</taxon>
        <taxon>Bacillati</taxon>
        <taxon>Actinomycetota</taxon>
        <taxon>Actinomycetes</taxon>
        <taxon>Streptosporangiales</taxon>
        <taxon>Streptosporangiaceae</taxon>
        <taxon>Acrocarpospora</taxon>
    </lineage>
</organism>
<dbReference type="InterPro" id="IPR005493">
    <property type="entry name" value="RraA/RraA-like"/>
</dbReference>
<keyword evidence="13" id="KW-0460">Magnesium</keyword>
<dbReference type="GO" id="GO:0008948">
    <property type="term" value="F:oxaloacetate decarboxylase activity"/>
    <property type="evidence" value="ECO:0007669"/>
    <property type="project" value="UniProtKB-EC"/>
</dbReference>
<evidence type="ECO:0000256" key="12">
    <source>
        <dbReference type="ARBA" id="ARBA00047973"/>
    </source>
</evidence>
<dbReference type="EMBL" id="BLAF01000010">
    <property type="protein sequence ID" value="GES19098.1"/>
    <property type="molecule type" value="Genomic_DNA"/>
</dbReference>
<dbReference type="CDD" id="cd16841">
    <property type="entry name" value="RraA_family"/>
    <property type="match status" value="1"/>
</dbReference>
<dbReference type="RefSeq" id="WP_218038215.1">
    <property type="nucleotide sequence ID" value="NZ_BAAAHM010000018.1"/>
</dbReference>
<dbReference type="Pfam" id="PF03737">
    <property type="entry name" value="RraA-like"/>
    <property type="match status" value="1"/>
</dbReference>
<evidence type="ECO:0000313" key="15">
    <source>
        <dbReference type="Proteomes" id="UP000377595"/>
    </source>
</evidence>
<dbReference type="EC" id="4.1.1.112" evidence="6"/>
<evidence type="ECO:0000256" key="10">
    <source>
        <dbReference type="ARBA" id="ARBA00030169"/>
    </source>
</evidence>
<comment type="cofactor">
    <cofactor evidence="2">
        <name>a divalent metal cation</name>
        <dbReference type="ChEBI" id="CHEBI:60240"/>
    </cofactor>
</comment>
<feature type="binding site" evidence="13">
    <location>
        <position position="117"/>
    </location>
    <ligand>
        <name>substrate</name>
    </ligand>
</feature>
<dbReference type="GO" id="GO:0046872">
    <property type="term" value="F:metal ion binding"/>
    <property type="evidence" value="ECO:0007669"/>
    <property type="project" value="UniProtKB-KW"/>
</dbReference>
<evidence type="ECO:0000256" key="13">
    <source>
        <dbReference type="PIRSR" id="PIRSR605493-1"/>
    </source>
</evidence>
<name>A0A5M3XLQ8_9ACTN</name>
<feature type="binding site" evidence="13">
    <location>
        <position position="118"/>
    </location>
    <ligand>
        <name>Mg(2+)</name>
        <dbReference type="ChEBI" id="CHEBI:18420"/>
    </ligand>
</feature>
<evidence type="ECO:0000313" key="14">
    <source>
        <dbReference type="EMBL" id="GES19098.1"/>
    </source>
</evidence>
<evidence type="ECO:0000256" key="8">
    <source>
        <dbReference type="ARBA" id="ARBA00025046"/>
    </source>
</evidence>
<keyword evidence="13" id="KW-0479">Metal-binding</keyword>
<comment type="similarity">
    <text evidence="3">Belongs to the class II aldolase/RraA-like family.</text>
</comment>
<evidence type="ECO:0000256" key="2">
    <source>
        <dbReference type="ARBA" id="ARBA00001968"/>
    </source>
</evidence>
<comment type="caution">
    <text evidence="14">The sequence shown here is derived from an EMBL/GenBank/DDBJ whole genome shotgun (WGS) entry which is preliminary data.</text>
</comment>
<comment type="catalytic activity">
    <reaction evidence="1">
        <text>4-hydroxy-4-methyl-2-oxoglutarate = 2 pyruvate</text>
        <dbReference type="Rhea" id="RHEA:22748"/>
        <dbReference type="ChEBI" id="CHEBI:15361"/>
        <dbReference type="ChEBI" id="CHEBI:58276"/>
        <dbReference type="EC" id="4.1.3.17"/>
    </reaction>
</comment>
<evidence type="ECO:0000256" key="6">
    <source>
        <dbReference type="ARBA" id="ARBA00012947"/>
    </source>
</evidence>
<gene>
    <name evidence="14" type="ORF">Aple_019940</name>
</gene>
<proteinExistence type="inferred from homology"/>
<dbReference type="Gene3D" id="3.50.30.40">
    <property type="entry name" value="Ribonuclease E inhibitor RraA/RraA-like"/>
    <property type="match status" value="1"/>
</dbReference>
<accession>A0A5M3XLQ8</accession>
<protein>
    <recommendedName>
        <fullName evidence="7">Putative 4-hydroxy-4-methyl-2-oxoglutarate aldolase</fullName>
        <ecNumber evidence="6">4.1.1.112</ecNumber>
        <ecNumber evidence="5">4.1.3.17</ecNumber>
    </recommendedName>
    <alternativeName>
        <fullName evidence="11">Oxaloacetate decarboxylase</fullName>
    </alternativeName>
    <alternativeName>
        <fullName evidence="9">Regulator of ribonuclease activity homolog</fullName>
    </alternativeName>
    <alternativeName>
        <fullName evidence="10">RraA-like protein</fullName>
    </alternativeName>
</protein>
<evidence type="ECO:0000256" key="1">
    <source>
        <dbReference type="ARBA" id="ARBA00001342"/>
    </source>
</evidence>
<comment type="catalytic activity">
    <reaction evidence="12">
        <text>oxaloacetate + H(+) = pyruvate + CO2</text>
        <dbReference type="Rhea" id="RHEA:15641"/>
        <dbReference type="ChEBI" id="CHEBI:15361"/>
        <dbReference type="ChEBI" id="CHEBI:15378"/>
        <dbReference type="ChEBI" id="CHEBI:16452"/>
        <dbReference type="ChEBI" id="CHEBI:16526"/>
        <dbReference type="EC" id="4.1.1.112"/>
    </reaction>
</comment>
<sequence length="220" mass="22112">MTADDAVREAAGLGTCALSDALDAMGLPGVLPGVRALSGVRAVAGRAVTVRLGPAGDGVPARHLCTSAVDSAGPGQVVVVAHPGPYEGTAPAGWGGILSLAAHRRGIEGVVVGGPVRDVDEARELGFGVFGLAPTPVTARGRVVETGWDEPIVIGEVTVRPGDLVVADENGVVVAPADRLPELLARARAIVSREAAIAAAVRAGVPVAEAMGRDYEEMLS</sequence>
<dbReference type="PANTHER" id="PTHR33254">
    <property type="entry name" value="4-HYDROXY-4-METHYL-2-OXOGLUTARATE ALDOLASE 3-RELATED"/>
    <property type="match status" value="1"/>
</dbReference>
<dbReference type="GO" id="GO:0047443">
    <property type="term" value="F:4-hydroxy-4-methyl-2-oxoglutarate aldolase activity"/>
    <property type="evidence" value="ECO:0007669"/>
    <property type="project" value="UniProtKB-EC"/>
</dbReference>
<dbReference type="EC" id="4.1.3.17" evidence="5"/>
<feature type="binding site" evidence="13">
    <location>
        <begin position="95"/>
        <end position="98"/>
    </location>
    <ligand>
        <name>substrate</name>
    </ligand>
</feature>
<dbReference type="PANTHER" id="PTHR33254:SF4">
    <property type="entry name" value="4-HYDROXY-4-METHYL-2-OXOGLUTARATE ALDOLASE 3-RELATED"/>
    <property type="match status" value="1"/>
</dbReference>
<reference evidence="14 15" key="1">
    <citation type="submission" date="2019-10" db="EMBL/GenBank/DDBJ databases">
        <title>Whole genome shotgun sequence of Acrocarpospora pleiomorpha NBRC 16267.</title>
        <authorList>
            <person name="Ichikawa N."/>
            <person name="Kimura A."/>
            <person name="Kitahashi Y."/>
            <person name="Komaki H."/>
            <person name="Oguchi A."/>
        </authorList>
    </citation>
    <scope>NUCLEOTIDE SEQUENCE [LARGE SCALE GENOMIC DNA]</scope>
    <source>
        <strain evidence="14 15">NBRC 16267</strain>
    </source>
</reference>
<evidence type="ECO:0000256" key="9">
    <source>
        <dbReference type="ARBA" id="ARBA00029596"/>
    </source>
</evidence>
<dbReference type="SUPFAM" id="SSF89562">
    <property type="entry name" value="RraA-like"/>
    <property type="match status" value="1"/>
</dbReference>
<comment type="subunit">
    <text evidence="4">Homotrimer.</text>
</comment>
<evidence type="ECO:0000256" key="3">
    <source>
        <dbReference type="ARBA" id="ARBA00008621"/>
    </source>
</evidence>
<evidence type="ECO:0000256" key="5">
    <source>
        <dbReference type="ARBA" id="ARBA00012213"/>
    </source>
</evidence>
<dbReference type="InterPro" id="IPR036704">
    <property type="entry name" value="RraA/RraA-like_sf"/>
</dbReference>
<keyword evidence="15" id="KW-1185">Reference proteome</keyword>
<evidence type="ECO:0000256" key="11">
    <source>
        <dbReference type="ARBA" id="ARBA00032305"/>
    </source>
</evidence>
<evidence type="ECO:0000256" key="4">
    <source>
        <dbReference type="ARBA" id="ARBA00011233"/>
    </source>
</evidence>
<dbReference type="Proteomes" id="UP000377595">
    <property type="component" value="Unassembled WGS sequence"/>
</dbReference>
<comment type="function">
    <text evidence="8">Catalyzes the aldol cleavage of 4-hydroxy-4-methyl-2-oxoglutarate (HMG) into 2 molecules of pyruvate. Also contains a secondary oxaloacetate (OAA) decarboxylase activity due to the common pyruvate enolate transition state formed following C-C bond cleavage in the retro-aldol and decarboxylation reactions.</text>
</comment>
<dbReference type="AlphaFoldDB" id="A0A5M3XLQ8"/>
<evidence type="ECO:0000256" key="7">
    <source>
        <dbReference type="ARBA" id="ARBA00016549"/>
    </source>
</evidence>